<keyword evidence="2" id="KW-1185">Reference proteome</keyword>
<dbReference type="Proteomes" id="UP001642502">
    <property type="component" value="Unassembled WGS sequence"/>
</dbReference>
<sequence length="99" mass="11188">MTALDNNGFVELHLASIWRYHPAGVERVLAALRHGHPEGQYTFEEEAGWFKASCRPGNVSTVQSLFQNVLSDLERSIHIPPLMSLVIDLPLTKEDFSRQ</sequence>
<dbReference type="EMBL" id="CAWUON010000035">
    <property type="protein sequence ID" value="CAK7268287.1"/>
    <property type="molecule type" value="Genomic_DNA"/>
</dbReference>
<name>A0ABP0DLV3_9PEZI</name>
<reference evidence="1 2" key="1">
    <citation type="submission" date="2024-01" db="EMBL/GenBank/DDBJ databases">
        <authorList>
            <person name="Allen C."/>
            <person name="Tagirdzhanova G."/>
        </authorList>
    </citation>
    <scope>NUCLEOTIDE SEQUENCE [LARGE SCALE GENOMIC DNA]</scope>
    <source>
        <strain evidence="1 2">CBS 119000</strain>
    </source>
</reference>
<gene>
    <name evidence="1" type="ORF">SEPCBS119000_002983</name>
</gene>
<organism evidence="1 2">
    <name type="scientific">Sporothrix epigloea</name>
    <dbReference type="NCBI Taxonomy" id="1892477"/>
    <lineage>
        <taxon>Eukaryota</taxon>
        <taxon>Fungi</taxon>
        <taxon>Dikarya</taxon>
        <taxon>Ascomycota</taxon>
        <taxon>Pezizomycotina</taxon>
        <taxon>Sordariomycetes</taxon>
        <taxon>Sordariomycetidae</taxon>
        <taxon>Ophiostomatales</taxon>
        <taxon>Ophiostomataceae</taxon>
        <taxon>Sporothrix</taxon>
    </lineage>
</organism>
<protein>
    <submittedName>
        <fullName evidence="1">Uncharacterized protein</fullName>
    </submittedName>
</protein>
<comment type="caution">
    <text evidence="1">The sequence shown here is derived from an EMBL/GenBank/DDBJ whole genome shotgun (WGS) entry which is preliminary data.</text>
</comment>
<proteinExistence type="predicted"/>
<evidence type="ECO:0000313" key="2">
    <source>
        <dbReference type="Proteomes" id="UP001642502"/>
    </source>
</evidence>
<accession>A0ABP0DLV3</accession>
<evidence type="ECO:0000313" key="1">
    <source>
        <dbReference type="EMBL" id="CAK7268287.1"/>
    </source>
</evidence>